<gene>
    <name evidence="1" type="ORF">QAD02_010630</name>
</gene>
<keyword evidence="2" id="KW-1185">Reference proteome</keyword>
<comment type="caution">
    <text evidence="1">The sequence shown here is derived from an EMBL/GenBank/DDBJ whole genome shotgun (WGS) entry which is preliminary data.</text>
</comment>
<name>A0ACC2NUD9_9HYME</name>
<protein>
    <submittedName>
        <fullName evidence="1">Uncharacterized protein</fullName>
    </submittedName>
</protein>
<dbReference type="Proteomes" id="UP001239111">
    <property type="component" value="Chromosome 2"/>
</dbReference>
<evidence type="ECO:0000313" key="2">
    <source>
        <dbReference type="Proteomes" id="UP001239111"/>
    </source>
</evidence>
<reference evidence="1" key="1">
    <citation type="submission" date="2023-04" db="EMBL/GenBank/DDBJ databases">
        <title>A chromosome-level genome assembly of the parasitoid wasp Eretmocerus hayati.</title>
        <authorList>
            <person name="Zhong Y."/>
            <person name="Liu S."/>
            <person name="Liu Y."/>
        </authorList>
    </citation>
    <scope>NUCLEOTIDE SEQUENCE</scope>
    <source>
        <strain evidence="1">ZJU_SS_LIU_2023</strain>
    </source>
</reference>
<sequence>MQAETEGLCAIEEFDSSFIPVEILPSEVPTKATKTSDALSVVELGKQLLQSAKNGDTNLVRDLMCKGAPFTTDWLGTSALHLAAQNNHTLTAEVLLRAGISRDARTKVDKTPLHMAAYEGHHEMAQLLLGYGADVDSRDMLKMTPLHWAVEQEHAEVMLVLLEHGADPNATSKFNKSPITLALEHDRLDLVDMLQQEREIINVQANQARSAEIEAATQNLMQMEAEREQEENAKKEYEEMLQKQRLEQLNAKKQRMVLQQIKVKPVSNDNQVRTNSNKIADKNTNTGRRKQKHATNLTGVEQPLRFLQAHGITMIPVDNDSTIVENAMESGQTVVLTEAGKMALNLTKSTPLNITPMKRLQVNSKTGIARKVITIRADQIFNQTPTQITARAPNILKKLAGDAKSPGQIFITSLGNSGKLPTVAVKKPAQIFKKLPAIPKIEPVAPVDDEIDESFEGDEEESITDIVELNRKLQEARKQAEEYRRQLIKKEQEAELYEQQLRNMVAQKAMMN</sequence>
<dbReference type="EMBL" id="CM056742">
    <property type="protein sequence ID" value="KAJ8674844.1"/>
    <property type="molecule type" value="Genomic_DNA"/>
</dbReference>
<evidence type="ECO:0000313" key="1">
    <source>
        <dbReference type="EMBL" id="KAJ8674844.1"/>
    </source>
</evidence>
<organism evidence="1 2">
    <name type="scientific">Eretmocerus hayati</name>
    <dbReference type="NCBI Taxonomy" id="131215"/>
    <lineage>
        <taxon>Eukaryota</taxon>
        <taxon>Metazoa</taxon>
        <taxon>Ecdysozoa</taxon>
        <taxon>Arthropoda</taxon>
        <taxon>Hexapoda</taxon>
        <taxon>Insecta</taxon>
        <taxon>Pterygota</taxon>
        <taxon>Neoptera</taxon>
        <taxon>Endopterygota</taxon>
        <taxon>Hymenoptera</taxon>
        <taxon>Apocrita</taxon>
        <taxon>Proctotrupomorpha</taxon>
        <taxon>Chalcidoidea</taxon>
        <taxon>Aphelinidae</taxon>
        <taxon>Aphelininae</taxon>
        <taxon>Eretmocerus</taxon>
    </lineage>
</organism>
<proteinExistence type="predicted"/>
<accession>A0ACC2NUD9</accession>